<dbReference type="Proteomes" id="UP000237000">
    <property type="component" value="Unassembled WGS sequence"/>
</dbReference>
<dbReference type="AlphaFoldDB" id="A0A2P5CJB7"/>
<accession>A0A2P5CJB7</accession>
<evidence type="ECO:0000313" key="1">
    <source>
        <dbReference type="EMBL" id="PON61143.1"/>
    </source>
</evidence>
<sequence>MRATPYCLEFTGADTTTGSTVLVGVGAFWSLPGRTRAVNDSFGTVKNPGATGPISSRDFAAGEGRTFGLRVEKLGVNYSNAS</sequence>
<dbReference type="OrthoDB" id="10398906at2759"/>
<dbReference type="InParanoid" id="A0A2P5CJB7"/>
<name>A0A2P5CJB7_TREOI</name>
<evidence type="ECO:0000313" key="2">
    <source>
        <dbReference type="Proteomes" id="UP000237000"/>
    </source>
</evidence>
<gene>
    <name evidence="1" type="ORF">TorRG33x02_282890</name>
</gene>
<protein>
    <submittedName>
        <fullName evidence="1">Uncharacterized protein</fullName>
    </submittedName>
</protein>
<keyword evidence="2" id="KW-1185">Reference proteome</keyword>
<organism evidence="1 2">
    <name type="scientific">Trema orientale</name>
    <name type="common">Charcoal tree</name>
    <name type="synonym">Celtis orientalis</name>
    <dbReference type="NCBI Taxonomy" id="63057"/>
    <lineage>
        <taxon>Eukaryota</taxon>
        <taxon>Viridiplantae</taxon>
        <taxon>Streptophyta</taxon>
        <taxon>Embryophyta</taxon>
        <taxon>Tracheophyta</taxon>
        <taxon>Spermatophyta</taxon>
        <taxon>Magnoliopsida</taxon>
        <taxon>eudicotyledons</taxon>
        <taxon>Gunneridae</taxon>
        <taxon>Pentapetalae</taxon>
        <taxon>rosids</taxon>
        <taxon>fabids</taxon>
        <taxon>Rosales</taxon>
        <taxon>Cannabaceae</taxon>
        <taxon>Trema</taxon>
    </lineage>
</organism>
<dbReference type="EMBL" id="JXTC01000358">
    <property type="protein sequence ID" value="PON61143.1"/>
    <property type="molecule type" value="Genomic_DNA"/>
</dbReference>
<proteinExistence type="predicted"/>
<reference evidence="2" key="1">
    <citation type="submission" date="2016-06" db="EMBL/GenBank/DDBJ databases">
        <title>Parallel loss of symbiosis genes in relatives of nitrogen-fixing non-legume Parasponia.</title>
        <authorList>
            <person name="Van Velzen R."/>
            <person name="Holmer R."/>
            <person name="Bu F."/>
            <person name="Rutten L."/>
            <person name="Van Zeijl A."/>
            <person name="Liu W."/>
            <person name="Santuari L."/>
            <person name="Cao Q."/>
            <person name="Sharma T."/>
            <person name="Shen D."/>
            <person name="Roswanjaya Y."/>
            <person name="Wardhani T."/>
            <person name="Kalhor M.S."/>
            <person name="Jansen J."/>
            <person name="Van den Hoogen J."/>
            <person name="Gungor B."/>
            <person name="Hartog M."/>
            <person name="Hontelez J."/>
            <person name="Verver J."/>
            <person name="Yang W.-C."/>
            <person name="Schijlen E."/>
            <person name="Repin R."/>
            <person name="Schilthuizen M."/>
            <person name="Schranz E."/>
            <person name="Heidstra R."/>
            <person name="Miyata K."/>
            <person name="Fedorova E."/>
            <person name="Kohlen W."/>
            <person name="Bisseling T."/>
            <person name="Smit S."/>
            <person name="Geurts R."/>
        </authorList>
    </citation>
    <scope>NUCLEOTIDE SEQUENCE [LARGE SCALE GENOMIC DNA]</scope>
    <source>
        <strain evidence="2">cv. RG33-2</strain>
    </source>
</reference>
<comment type="caution">
    <text evidence="1">The sequence shown here is derived from an EMBL/GenBank/DDBJ whole genome shotgun (WGS) entry which is preliminary data.</text>
</comment>